<dbReference type="InterPro" id="IPR008271">
    <property type="entry name" value="Ser/Thr_kinase_AS"/>
</dbReference>
<dbReference type="Proteomes" id="UP000436088">
    <property type="component" value="Unassembled WGS sequence"/>
</dbReference>
<evidence type="ECO:0000256" key="4">
    <source>
        <dbReference type="ARBA" id="ARBA00022729"/>
    </source>
</evidence>
<dbReference type="SUPFAM" id="SSF56112">
    <property type="entry name" value="Protein kinase-like (PK-like)"/>
    <property type="match status" value="1"/>
</dbReference>
<keyword evidence="10" id="KW-1185">Reference proteome</keyword>
<evidence type="ECO:0000256" key="1">
    <source>
        <dbReference type="ARBA" id="ARBA00004479"/>
    </source>
</evidence>
<keyword evidence="9" id="KW-0418">Kinase</keyword>
<dbReference type="InterPro" id="IPR011009">
    <property type="entry name" value="Kinase-like_dom_sf"/>
</dbReference>
<dbReference type="InterPro" id="IPR001245">
    <property type="entry name" value="Ser-Thr/Tyr_kinase_cat_dom"/>
</dbReference>
<keyword evidence="4" id="KW-0732">Signal</keyword>
<reference evidence="9" key="1">
    <citation type="submission" date="2019-09" db="EMBL/GenBank/DDBJ databases">
        <title>Draft genome information of white flower Hibiscus syriacus.</title>
        <authorList>
            <person name="Kim Y.-M."/>
        </authorList>
    </citation>
    <scope>NUCLEOTIDE SEQUENCE [LARGE SCALE GENOMIC DNA]</scope>
    <source>
        <strain evidence="9">YM2019G1</strain>
    </source>
</reference>
<evidence type="ECO:0000256" key="2">
    <source>
        <dbReference type="ARBA" id="ARBA00022527"/>
    </source>
</evidence>
<keyword evidence="9" id="KW-0808">Transferase</keyword>
<dbReference type="Gene3D" id="1.10.510.10">
    <property type="entry name" value="Transferase(Phosphotransferase) domain 1"/>
    <property type="match status" value="1"/>
</dbReference>
<dbReference type="SMART" id="SM00220">
    <property type="entry name" value="S_TKc"/>
    <property type="match status" value="1"/>
</dbReference>
<evidence type="ECO:0000256" key="3">
    <source>
        <dbReference type="ARBA" id="ARBA00022692"/>
    </source>
</evidence>
<proteinExistence type="predicted"/>
<dbReference type="EMBL" id="VEPZ02001788">
    <property type="protein sequence ID" value="KAE8654137.1"/>
    <property type="molecule type" value="Genomic_DNA"/>
</dbReference>
<dbReference type="PROSITE" id="PS50011">
    <property type="entry name" value="PROTEIN_KINASE_DOM"/>
    <property type="match status" value="1"/>
</dbReference>
<evidence type="ECO:0000256" key="7">
    <source>
        <dbReference type="ARBA" id="ARBA00023180"/>
    </source>
</evidence>
<organism evidence="9 10">
    <name type="scientific">Hibiscus syriacus</name>
    <name type="common">Rose of Sharon</name>
    <dbReference type="NCBI Taxonomy" id="106335"/>
    <lineage>
        <taxon>Eukaryota</taxon>
        <taxon>Viridiplantae</taxon>
        <taxon>Streptophyta</taxon>
        <taxon>Embryophyta</taxon>
        <taxon>Tracheophyta</taxon>
        <taxon>Spermatophyta</taxon>
        <taxon>Magnoliopsida</taxon>
        <taxon>eudicotyledons</taxon>
        <taxon>Gunneridae</taxon>
        <taxon>Pentapetalae</taxon>
        <taxon>rosids</taxon>
        <taxon>malvids</taxon>
        <taxon>Malvales</taxon>
        <taxon>Malvaceae</taxon>
        <taxon>Malvoideae</taxon>
        <taxon>Hibiscus</taxon>
    </lineage>
</organism>
<dbReference type="PANTHER" id="PTHR27009">
    <property type="entry name" value="RUST RESISTANCE KINASE LR10-RELATED"/>
    <property type="match status" value="1"/>
</dbReference>
<dbReference type="InterPro" id="IPR045874">
    <property type="entry name" value="LRK10/LRL21-25-like"/>
</dbReference>
<keyword evidence="5" id="KW-1133">Transmembrane helix</keyword>
<keyword evidence="2" id="KW-0723">Serine/threonine-protein kinase</keyword>
<keyword evidence="3" id="KW-0812">Transmembrane</keyword>
<evidence type="ECO:0000313" key="10">
    <source>
        <dbReference type="Proteomes" id="UP000436088"/>
    </source>
</evidence>
<feature type="domain" description="Protein kinase" evidence="8">
    <location>
        <begin position="21"/>
        <end position="200"/>
    </location>
</feature>
<sequence length="200" mass="22810">MLTELSAYYQIQPAPPAAVDVDVEAVLEKQTIGRLIELALDGRPIAVKLLNSHSIDKRIEDQFMAKVNTIGRTYHRNLVRLYGFCVEAETKALVYEYMEYGSLDKLLFEKKHEIGWDKLPVGAARGLEYLHHFSLKKIIHYDIKPENVLLDSNFCPKLQIYTTNITMSRAGGTPCYAPPEIWMCIVLGRCCLRWLEGGTF</sequence>
<gene>
    <name evidence="9" type="ORF">F3Y22_tig00117056pilonHSYRG00968</name>
</gene>
<keyword evidence="7" id="KW-0325">Glycoprotein</keyword>
<dbReference type="AlphaFoldDB" id="A0A6A2XBT5"/>
<dbReference type="Pfam" id="PF07714">
    <property type="entry name" value="PK_Tyr_Ser-Thr"/>
    <property type="match status" value="1"/>
</dbReference>
<evidence type="ECO:0000259" key="8">
    <source>
        <dbReference type="PROSITE" id="PS50011"/>
    </source>
</evidence>
<keyword evidence="6" id="KW-0472">Membrane</keyword>
<protein>
    <submittedName>
        <fullName evidence="9">S-locus lectin protein kinase family protein</fullName>
    </submittedName>
</protein>
<dbReference type="PROSITE" id="PS00108">
    <property type="entry name" value="PROTEIN_KINASE_ST"/>
    <property type="match status" value="1"/>
</dbReference>
<dbReference type="GO" id="GO:0005524">
    <property type="term" value="F:ATP binding"/>
    <property type="evidence" value="ECO:0007669"/>
    <property type="project" value="InterPro"/>
</dbReference>
<name>A0A6A2XBT5_HIBSY</name>
<comment type="subcellular location">
    <subcellularLocation>
        <location evidence="1">Membrane</location>
        <topology evidence="1">Single-pass type I membrane protein</topology>
    </subcellularLocation>
</comment>
<accession>A0A6A2XBT5</accession>
<comment type="caution">
    <text evidence="9">The sequence shown here is derived from an EMBL/GenBank/DDBJ whole genome shotgun (WGS) entry which is preliminary data.</text>
</comment>
<evidence type="ECO:0000256" key="5">
    <source>
        <dbReference type="ARBA" id="ARBA00022989"/>
    </source>
</evidence>
<evidence type="ECO:0000313" key="9">
    <source>
        <dbReference type="EMBL" id="KAE8654137.1"/>
    </source>
</evidence>
<evidence type="ECO:0000256" key="6">
    <source>
        <dbReference type="ARBA" id="ARBA00023136"/>
    </source>
</evidence>
<dbReference type="GO" id="GO:0030246">
    <property type="term" value="F:carbohydrate binding"/>
    <property type="evidence" value="ECO:0007669"/>
    <property type="project" value="UniProtKB-KW"/>
</dbReference>
<dbReference type="GO" id="GO:0016020">
    <property type="term" value="C:membrane"/>
    <property type="evidence" value="ECO:0007669"/>
    <property type="project" value="UniProtKB-SubCell"/>
</dbReference>
<dbReference type="InterPro" id="IPR000719">
    <property type="entry name" value="Prot_kinase_dom"/>
</dbReference>
<dbReference type="GO" id="GO:0004674">
    <property type="term" value="F:protein serine/threonine kinase activity"/>
    <property type="evidence" value="ECO:0007669"/>
    <property type="project" value="UniProtKB-KW"/>
</dbReference>